<feature type="domain" description="Aminotransferase class V" evidence="9">
    <location>
        <begin position="43"/>
        <end position="410"/>
    </location>
</feature>
<dbReference type="Pfam" id="PF00266">
    <property type="entry name" value="Aminotran_5"/>
    <property type="match status" value="1"/>
</dbReference>
<evidence type="ECO:0000256" key="7">
    <source>
        <dbReference type="RuleBase" id="RU004504"/>
    </source>
</evidence>
<keyword evidence="4 8" id="KW-0808">Transferase</keyword>
<comment type="caution">
    <text evidence="10">The sequence shown here is derived from an EMBL/GenBank/DDBJ whole genome shotgun (WGS) entry which is preliminary data.</text>
</comment>
<dbReference type="InterPro" id="IPR000192">
    <property type="entry name" value="Aminotrans_V_dom"/>
</dbReference>
<evidence type="ECO:0000256" key="3">
    <source>
        <dbReference type="ARBA" id="ARBA00012239"/>
    </source>
</evidence>
<comment type="function">
    <text evidence="8">Catalyzes the removal of elemental sulfur and selenium atoms from L-cysteine, L-cystine, L-selenocysteine, and L-selenocystine to produce L-alanine.</text>
</comment>
<dbReference type="Gene3D" id="3.90.1150.10">
    <property type="entry name" value="Aspartate Aminotransferase, domain 1"/>
    <property type="match status" value="1"/>
</dbReference>
<dbReference type="InterPro" id="IPR010970">
    <property type="entry name" value="Cys_dSase_SufS"/>
</dbReference>
<dbReference type="InterPro" id="IPR020578">
    <property type="entry name" value="Aminotrans_V_PyrdxlP_BS"/>
</dbReference>
<evidence type="ECO:0000259" key="9">
    <source>
        <dbReference type="Pfam" id="PF00266"/>
    </source>
</evidence>
<organism evidence="10 11">
    <name type="scientific">Handelsmanbacteria sp. (strain RIFCSPLOWO2_12_FULL_64_10)</name>
    <dbReference type="NCBI Taxonomy" id="1817868"/>
    <lineage>
        <taxon>Bacteria</taxon>
        <taxon>Candidatus Handelsmaniibacteriota</taxon>
    </lineage>
</organism>
<dbReference type="PANTHER" id="PTHR43586">
    <property type="entry name" value="CYSTEINE DESULFURASE"/>
    <property type="match status" value="1"/>
</dbReference>
<dbReference type="GO" id="GO:0030170">
    <property type="term" value="F:pyridoxal phosphate binding"/>
    <property type="evidence" value="ECO:0007669"/>
    <property type="project" value="UniProtKB-UniRule"/>
</dbReference>
<comment type="catalytic activity">
    <reaction evidence="6 8">
        <text>(sulfur carrier)-H + L-cysteine = (sulfur carrier)-SH + L-alanine</text>
        <dbReference type="Rhea" id="RHEA:43892"/>
        <dbReference type="Rhea" id="RHEA-COMP:14737"/>
        <dbReference type="Rhea" id="RHEA-COMP:14739"/>
        <dbReference type="ChEBI" id="CHEBI:29917"/>
        <dbReference type="ChEBI" id="CHEBI:35235"/>
        <dbReference type="ChEBI" id="CHEBI:57972"/>
        <dbReference type="ChEBI" id="CHEBI:64428"/>
        <dbReference type="EC" id="2.8.1.7"/>
    </reaction>
</comment>
<evidence type="ECO:0000313" key="10">
    <source>
        <dbReference type="EMBL" id="OGG48106.1"/>
    </source>
</evidence>
<dbReference type="GO" id="GO:0006534">
    <property type="term" value="P:cysteine metabolic process"/>
    <property type="evidence" value="ECO:0007669"/>
    <property type="project" value="UniProtKB-UniRule"/>
</dbReference>
<gene>
    <name evidence="10" type="ORF">A3F84_23085</name>
</gene>
<keyword evidence="5 8" id="KW-0663">Pyridoxal phosphate</keyword>
<reference evidence="10 11" key="1">
    <citation type="journal article" date="2016" name="Nat. Commun.">
        <title>Thousands of microbial genomes shed light on interconnected biogeochemical processes in an aquifer system.</title>
        <authorList>
            <person name="Anantharaman K."/>
            <person name="Brown C.T."/>
            <person name="Hug L.A."/>
            <person name="Sharon I."/>
            <person name="Castelle C.J."/>
            <person name="Probst A.J."/>
            <person name="Thomas B.C."/>
            <person name="Singh A."/>
            <person name="Wilkins M.J."/>
            <person name="Karaoz U."/>
            <person name="Brodie E.L."/>
            <person name="Williams K.H."/>
            <person name="Hubbard S.S."/>
            <person name="Banfield J.F."/>
        </authorList>
    </citation>
    <scope>NUCLEOTIDE SEQUENCE [LARGE SCALE GENOMIC DNA]</scope>
    <source>
        <strain evidence="11">RIFCSPLOWO2_12_FULL_64_10</strain>
    </source>
</reference>
<evidence type="ECO:0000313" key="11">
    <source>
        <dbReference type="Proteomes" id="UP000178606"/>
    </source>
</evidence>
<dbReference type="EC" id="2.8.1.7" evidence="3 8"/>
<dbReference type="NCBIfam" id="TIGR01979">
    <property type="entry name" value="sufS"/>
    <property type="match status" value="1"/>
</dbReference>
<accession>A0A1F6CFT8</accession>
<comment type="cofactor">
    <cofactor evidence="1 7">
        <name>pyridoxal 5'-phosphate</name>
        <dbReference type="ChEBI" id="CHEBI:597326"/>
    </cofactor>
</comment>
<dbReference type="SUPFAM" id="SSF53383">
    <property type="entry name" value="PLP-dependent transferases"/>
    <property type="match status" value="1"/>
</dbReference>
<sequence length="422" mass="46290">MSAAYLSLARSGPAETLAGAFDVEKVRADFPILKRRIYDRPLVYLDNAATAQKPQAVIDAIERYYSAENSNVHRGVHYLSQRATCAYEGARAKVRGFLNAAEDREVVFTRGTTEAINLVAQSYGRGHVREGDEIIISEMEHHSNIVPWQMLCEERGAVLRVIPIDDRGELLLEEYERLLNKRTRFVSVVHASNVLGTVNPVQQIVKMAHRWNVPVLVDGAQAVPHAKVDVQELDCDFYAFSGHKLYGPTGIGVLYGKIGLLEAMPPYQGGGSMIRSVTFEKTTYAEVPNRFEAGTPHIEGGIGLGAAVDYVNEVGAAAAYEEGLLAYTTEALREAPGLRLIGTARQKVGVLSFVMGDIHPHDIGTILDREGVAVRAGHHCAQPLMRRFGVPATARASLAFYNTREDVDALVRGLHKAREVFG</sequence>
<proteinExistence type="inferred from homology"/>
<evidence type="ECO:0000256" key="4">
    <source>
        <dbReference type="ARBA" id="ARBA00022679"/>
    </source>
</evidence>
<evidence type="ECO:0000256" key="8">
    <source>
        <dbReference type="RuleBase" id="RU004506"/>
    </source>
</evidence>
<dbReference type="PIRSF" id="PIRSF005572">
    <property type="entry name" value="NifS"/>
    <property type="match status" value="1"/>
</dbReference>
<evidence type="ECO:0000256" key="6">
    <source>
        <dbReference type="ARBA" id="ARBA00050776"/>
    </source>
</evidence>
<comment type="similarity">
    <text evidence="2 8">Belongs to the class-V pyridoxal-phosphate-dependent aminotransferase family. Csd subfamily.</text>
</comment>
<dbReference type="InterPro" id="IPR015422">
    <property type="entry name" value="PyrdxlP-dep_Trfase_small"/>
</dbReference>
<evidence type="ECO:0000256" key="5">
    <source>
        <dbReference type="ARBA" id="ARBA00022898"/>
    </source>
</evidence>
<dbReference type="CDD" id="cd06453">
    <property type="entry name" value="SufS_like"/>
    <property type="match status" value="1"/>
</dbReference>
<dbReference type="InterPro" id="IPR015424">
    <property type="entry name" value="PyrdxlP-dep_Trfase"/>
</dbReference>
<dbReference type="GO" id="GO:0031071">
    <property type="term" value="F:cysteine desulfurase activity"/>
    <property type="evidence" value="ECO:0007669"/>
    <property type="project" value="UniProtKB-UniRule"/>
</dbReference>
<dbReference type="Gene3D" id="3.40.640.10">
    <property type="entry name" value="Type I PLP-dependent aspartate aminotransferase-like (Major domain)"/>
    <property type="match status" value="1"/>
</dbReference>
<name>A0A1F6CFT8_HANXR</name>
<dbReference type="Proteomes" id="UP000178606">
    <property type="component" value="Unassembled WGS sequence"/>
</dbReference>
<dbReference type="PANTHER" id="PTHR43586:SF8">
    <property type="entry name" value="CYSTEINE DESULFURASE 1, CHLOROPLASTIC"/>
    <property type="match status" value="1"/>
</dbReference>
<protein>
    <recommendedName>
        <fullName evidence="3 8">Cysteine desulfurase</fullName>
        <ecNumber evidence="3 8">2.8.1.7</ecNumber>
    </recommendedName>
</protein>
<evidence type="ECO:0000256" key="2">
    <source>
        <dbReference type="ARBA" id="ARBA00010447"/>
    </source>
</evidence>
<dbReference type="EMBL" id="MFKF01000256">
    <property type="protein sequence ID" value="OGG48106.1"/>
    <property type="molecule type" value="Genomic_DNA"/>
</dbReference>
<dbReference type="AlphaFoldDB" id="A0A1F6CFT8"/>
<dbReference type="InterPro" id="IPR016454">
    <property type="entry name" value="Cysteine_dSase"/>
</dbReference>
<dbReference type="InterPro" id="IPR015421">
    <property type="entry name" value="PyrdxlP-dep_Trfase_major"/>
</dbReference>
<dbReference type="PROSITE" id="PS00595">
    <property type="entry name" value="AA_TRANSFER_CLASS_5"/>
    <property type="match status" value="1"/>
</dbReference>
<evidence type="ECO:0000256" key="1">
    <source>
        <dbReference type="ARBA" id="ARBA00001933"/>
    </source>
</evidence>